<feature type="region of interest" description="Disordered" evidence="11">
    <location>
        <begin position="53"/>
        <end position="73"/>
    </location>
</feature>
<dbReference type="InterPro" id="IPR006260">
    <property type="entry name" value="TonB/TolA_C"/>
</dbReference>
<name>A0A381YW46_9ZZZZ</name>
<dbReference type="EMBL" id="UINC01019216">
    <property type="protein sequence ID" value="SVA81258.1"/>
    <property type="molecule type" value="Genomic_DNA"/>
</dbReference>
<evidence type="ECO:0000256" key="2">
    <source>
        <dbReference type="ARBA" id="ARBA00006555"/>
    </source>
</evidence>
<keyword evidence="7" id="KW-0653">Protein transport</keyword>
<keyword evidence="8" id="KW-1133">Transmembrane helix</keyword>
<evidence type="ECO:0000256" key="5">
    <source>
        <dbReference type="ARBA" id="ARBA00022519"/>
    </source>
</evidence>
<dbReference type="InterPro" id="IPR037682">
    <property type="entry name" value="TonB_C"/>
</dbReference>
<feature type="coiled-coil region" evidence="10">
    <location>
        <begin position="216"/>
        <end position="243"/>
    </location>
</feature>
<dbReference type="GO" id="GO:0031992">
    <property type="term" value="F:energy transducer activity"/>
    <property type="evidence" value="ECO:0007669"/>
    <property type="project" value="TreeGrafter"/>
</dbReference>
<dbReference type="PROSITE" id="PS52015">
    <property type="entry name" value="TONB_CTD"/>
    <property type="match status" value="1"/>
</dbReference>
<feature type="compositionally biased region" description="Polar residues" evidence="11">
    <location>
        <begin position="58"/>
        <end position="70"/>
    </location>
</feature>
<evidence type="ECO:0000259" key="12">
    <source>
        <dbReference type="PROSITE" id="PS52015"/>
    </source>
</evidence>
<keyword evidence="4" id="KW-1003">Cell membrane</keyword>
<evidence type="ECO:0000313" key="13">
    <source>
        <dbReference type="EMBL" id="SVA81258.1"/>
    </source>
</evidence>
<feature type="domain" description="TonB C-terminal" evidence="12">
    <location>
        <begin position="346"/>
        <end position="438"/>
    </location>
</feature>
<keyword evidence="10" id="KW-0175">Coiled coil</keyword>
<comment type="subcellular location">
    <subcellularLocation>
        <location evidence="1">Cell inner membrane</location>
        <topology evidence="1">Single-pass membrane protein</topology>
        <orientation evidence="1">Periplasmic side</orientation>
    </subcellularLocation>
</comment>
<evidence type="ECO:0000256" key="3">
    <source>
        <dbReference type="ARBA" id="ARBA00022448"/>
    </source>
</evidence>
<evidence type="ECO:0000256" key="6">
    <source>
        <dbReference type="ARBA" id="ARBA00022692"/>
    </source>
</evidence>
<organism evidence="13">
    <name type="scientific">marine metagenome</name>
    <dbReference type="NCBI Taxonomy" id="408172"/>
    <lineage>
        <taxon>unclassified sequences</taxon>
        <taxon>metagenomes</taxon>
        <taxon>ecological metagenomes</taxon>
    </lineage>
</organism>
<dbReference type="GO" id="GO:0098797">
    <property type="term" value="C:plasma membrane protein complex"/>
    <property type="evidence" value="ECO:0007669"/>
    <property type="project" value="TreeGrafter"/>
</dbReference>
<dbReference type="PANTHER" id="PTHR33446">
    <property type="entry name" value="PROTEIN TONB-RELATED"/>
    <property type="match status" value="1"/>
</dbReference>
<comment type="similarity">
    <text evidence="2">Belongs to the TonB family.</text>
</comment>
<keyword evidence="3" id="KW-0813">Transport</keyword>
<accession>A0A381YW46</accession>
<evidence type="ECO:0000256" key="8">
    <source>
        <dbReference type="ARBA" id="ARBA00022989"/>
    </source>
</evidence>
<dbReference type="Pfam" id="PF03544">
    <property type="entry name" value="TonB_C"/>
    <property type="match status" value="1"/>
</dbReference>
<protein>
    <recommendedName>
        <fullName evidence="12">TonB C-terminal domain-containing protein</fullName>
    </recommendedName>
</protein>
<reference evidence="13" key="1">
    <citation type="submission" date="2018-05" db="EMBL/GenBank/DDBJ databases">
        <authorList>
            <person name="Lanie J.A."/>
            <person name="Ng W.-L."/>
            <person name="Kazmierczak K.M."/>
            <person name="Andrzejewski T.M."/>
            <person name="Davidsen T.M."/>
            <person name="Wayne K.J."/>
            <person name="Tettelin H."/>
            <person name="Glass J.I."/>
            <person name="Rusch D."/>
            <person name="Podicherti R."/>
            <person name="Tsui H.-C.T."/>
            <person name="Winkler M.E."/>
        </authorList>
    </citation>
    <scope>NUCLEOTIDE SEQUENCE</scope>
</reference>
<evidence type="ECO:0000256" key="4">
    <source>
        <dbReference type="ARBA" id="ARBA00022475"/>
    </source>
</evidence>
<keyword evidence="5" id="KW-0997">Cell inner membrane</keyword>
<gene>
    <name evidence="13" type="ORF">METZ01_LOCUS134112</name>
</gene>
<evidence type="ECO:0000256" key="9">
    <source>
        <dbReference type="ARBA" id="ARBA00023136"/>
    </source>
</evidence>
<dbReference type="PANTHER" id="PTHR33446:SF2">
    <property type="entry name" value="PROTEIN TONB"/>
    <property type="match status" value="1"/>
</dbReference>
<sequence length="438" mass="47792">VNITPFAYAATLSSVVHIALLASLNTTDDPTLLDSRVLFGTSLDVTLVMETLDKGETPNPSTASTESTPMEATAKAIDPTPREVELQSTITELEMAMESHKRQNLALEQTVEQLRKHNRQLENETLSSRQDHARLNLALDDAREHNERLTNDNARLVSELEDTAQTQSTLATANARLTESNTALDYQLHLEKAAAGSLDTKINAERRQSAVLAETVRTLESERQQLQHDLSAASQRNLDLESTIFERDATIEGLALKQRPTMTSDTPLRQALPNETERIIDEQTTAAHKLVSVYTNAESLQASATSTTRDTPKAALVKADPQSTAAESFLAVRASSASPETGNAERDSTPRQVSGNKKPIYPVFAKRYGTEGEVQLKVSISPSGRVDTVTIQKSSGSDLLDKAAVTAVRTWRYHPAVRDGQPVATTDIVPVIFQINSS</sequence>
<feature type="coiled-coil region" evidence="10">
    <location>
        <begin position="83"/>
        <end position="166"/>
    </location>
</feature>
<evidence type="ECO:0000256" key="10">
    <source>
        <dbReference type="SAM" id="Coils"/>
    </source>
</evidence>
<dbReference type="Gene3D" id="3.30.1150.10">
    <property type="match status" value="1"/>
</dbReference>
<dbReference type="NCBIfam" id="TIGR01352">
    <property type="entry name" value="tonB_Cterm"/>
    <property type="match status" value="1"/>
</dbReference>
<keyword evidence="6" id="KW-0812">Transmembrane</keyword>
<dbReference type="InterPro" id="IPR051045">
    <property type="entry name" value="TonB-dependent_transducer"/>
</dbReference>
<dbReference type="SUPFAM" id="SSF74653">
    <property type="entry name" value="TolA/TonB C-terminal domain"/>
    <property type="match status" value="1"/>
</dbReference>
<dbReference type="AlphaFoldDB" id="A0A381YW46"/>
<evidence type="ECO:0000256" key="7">
    <source>
        <dbReference type="ARBA" id="ARBA00022927"/>
    </source>
</evidence>
<evidence type="ECO:0000256" key="1">
    <source>
        <dbReference type="ARBA" id="ARBA00004383"/>
    </source>
</evidence>
<evidence type="ECO:0000256" key="11">
    <source>
        <dbReference type="SAM" id="MobiDB-lite"/>
    </source>
</evidence>
<dbReference type="GO" id="GO:0015031">
    <property type="term" value="P:protein transport"/>
    <property type="evidence" value="ECO:0007669"/>
    <property type="project" value="UniProtKB-KW"/>
</dbReference>
<keyword evidence="9" id="KW-0472">Membrane</keyword>
<feature type="region of interest" description="Disordered" evidence="11">
    <location>
        <begin position="333"/>
        <end position="357"/>
    </location>
</feature>
<feature type="non-terminal residue" evidence="13">
    <location>
        <position position="1"/>
    </location>
</feature>
<proteinExistence type="inferred from homology"/>
<dbReference type="GO" id="GO:0055085">
    <property type="term" value="P:transmembrane transport"/>
    <property type="evidence" value="ECO:0007669"/>
    <property type="project" value="InterPro"/>
</dbReference>